<feature type="compositionally biased region" description="Low complexity" evidence="1">
    <location>
        <begin position="90"/>
        <end position="106"/>
    </location>
</feature>
<feature type="domain" description="DUF7310" evidence="2">
    <location>
        <begin position="99"/>
        <end position="166"/>
    </location>
</feature>
<accession>U1N1R4</accession>
<evidence type="ECO:0000313" key="3">
    <source>
        <dbReference type="EMBL" id="ERG90395.1"/>
    </source>
</evidence>
<feature type="compositionally biased region" description="Basic and acidic residues" evidence="1">
    <location>
        <begin position="267"/>
        <end position="279"/>
    </location>
</feature>
<feature type="compositionally biased region" description="Polar residues" evidence="1">
    <location>
        <begin position="33"/>
        <end position="45"/>
    </location>
</feature>
<dbReference type="InterPro" id="IPR055734">
    <property type="entry name" value="DUF7310"/>
</dbReference>
<dbReference type="STRING" id="1238424.J07HQW1_00416"/>
<feature type="compositionally biased region" description="Basic and acidic residues" evidence="1">
    <location>
        <begin position="166"/>
        <end position="175"/>
    </location>
</feature>
<dbReference type="EMBL" id="KE356560">
    <property type="protein sequence ID" value="ERG90395.1"/>
    <property type="molecule type" value="Genomic_DNA"/>
</dbReference>
<organism evidence="3 4">
    <name type="scientific">Haloquadratum walsbyi J07HQW1</name>
    <dbReference type="NCBI Taxonomy" id="1238424"/>
    <lineage>
        <taxon>Archaea</taxon>
        <taxon>Methanobacteriati</taxon>
        <taxon>Methanobacteriota</taxon>
        <taxon>Stenosarchaea group</taxon>
        <taxon>Halobacteria</taxon>
        <taxon>Halobacteriales</taxon>
        <taxon>Haloferacaceae</taxon>
        <taxon>Haloquadratum</taxon>
    </lineage>
</organism>
<feature type="region of interest" description="Disordered" evidence="1">
    <location>
        <begin position="165"/>
        <end position="301"/>
    </location>
</feature>
<protein>
    <recommendedName>
        <fullName evidence="2">DUF7310 domain-containing protein</fullName>
    </recommendedName>
</protein>
<evidence type="ECO:0000259" key="2">
    <source>
        <dbReference type="Pfam" id="PF23991"/>
    </source>
</evidence>
<dbReference type="AlphaFoldDB" id="U1N1R4"/>
<feature type="compositionally biased region" description="Polar residues" evidence="1">
    <location>
        <begin position="241"/>
        <end position="266"/>
    </location>
</feature>
<dbReference type="HOGENOM" id="CLU_084973_0_0_2"/>
<evidence type="ECO:0000313" key="4">
    <source>
        <dbReference type="Proteomes" id="UP000030649"/>
    </source>
</evidence>
<sequence length="301" mass="31744">MDSADDALAARLDAVERAVSESTMTDPIDSVGESPNHNGGVTLSSVPDLHAIDTPAGIEYNDSNSESAVGENTVGPEDTPPAPETNGNRSSSSSVSNEQTSATATDTDTDADTSTDAEITTRVGDIESRLNSITGELAAIRGLIESVTAIDEAVEQRANIALAKIEAIESERGEDTTQNTTTESETVHSKRQYGKHETSAEPSSTTNSDQLSHETSTCAVCGETPTPTAPRHSGSRDAVKQRSTPQSTATEDTPTRSKSTTGSEPQSHQDHTVSEREELTESYTDDTETTSLAARLRAAFE</sequence>
<dbReference type="Pfam" id="PF23991">
    <property type="entry name" value="DUF7310"/>
    <property type="match status" value="1"/>
</dbReference>
<feature type="region of interest" description="Disordered" evidence="1">
    <location>
        <begin position="16"/>
        <end position="129"/>
    </location>
</feature>
<feature type="compositionally biased region" description="Polar residues" evidence="1">
    <location>
        <begin position="200"/>
        <end position="218"/>
    </location>
</feature>
<dbReference type="Proteomes" id="UP000030649">
    <property type="component" value="Unassembled WGS sequence"/>
</dbReference>
<gene>
    <name evidence="3" type="ORF">J07HQW1_00416</name>
</gene>
<reference evidence="3 4" key="1">
    <citation type="journal article" date="2013" name="PLoS ONE">
        <title>Assembly-driven community genomics of a hypersaline microbial ecosystem.</title>
        <authorList>
            <person name="Podell S."/>
            <person name="Ugalde J.A."/>
            <person name="Narasingarao P."/>
            <person name="Banfield J.F."/>
            <person name="Heidelberg K.B."/>
            <person name="Allen E.E."/>
        </authorList>
    </citation>
    <scope>NUCLEOTIDE SEQUENCE [LARGE SCALE GENOMIC DNA]</scope>
    <source>
        <strain evidence="4">J07HQW1</strain>
    </source>
</reference>
<proteinExistence type="predicted"/>
<evidence type="ECO:0000256" key="1">
    <source>
        <dbReference type="SAM" id="MobiDB-lite"/>
    </source>
</evidence>
<name>U1N1R4_9EURY</name>